<keyword evidence="4 7" id="KW-0812">Transmembrane</keyword>
<evidence type="ECO:0000256" key="1">
    <source>
        <dbReference type="ARBA" id="ARBA00004651"/>
    </source>
</evidence>
<comment type="caution">
    <text evidence="9">The sequence shown here is derived from an EMBL/GenBank/DDBJ whole genome shotgun (WGS) entry which is preliminary data.</text>
</comment>
<keyword evidence="10" id="KW-1185">Reference proteome</keyword>
<evidence type="ECO:0000256" key="5">
    <source>
        <dbReference type="ARBA" id="ARBA00022989"/>
    </source>
</evidence>
<feature type="transmembrane region" description="Helical" evidence="7">
    <location>
        <begin position="12"/>
        <end position="30"/>
    </location>
</feature>
<keyword evidence="3" id="KW-1003">Cell membrane</keyword>
<feature type="transmembrane region" description="Helical" evidence="7">
    <location>
        <begin position="42"/>
        <end position="61"/>
    </location>
</feature>
<feature type="transmembrane region" description="Helical" evidence="7">
    <location>
        <begin position="282"/>
        <end position="299"/>
    </location>
</feature>
<gene>
    <name evidence="9" type="ORF">H8704_08185</name>
</gene>
<dbReference type="SUPFAM" id="SSF103473">
    <property type="entry name" value="MFS general substrate transporter"/>
    <property type="match status" value="1"/>
</dbReference>
<evidence type="ECO:0000256" key="2">
    <source>
        <dbReference type="ARBA" id="ARBA00022448"/>
    </source>
</evidence>
<evidence type="ECO:0000256" key="4">
    <source>
        <dbReference type="ARBA" id="ARBA00022692"/>
    </source>
</evidence>
<dbReference type="RefSeq" id="WP_249297926.1">
    <property type="nucleotide sequence ID" value="NZ_JACRSX010000010.1"/>
</dbReference>
<dbReference type="InterPro" id="IPR036259">
    <property type="entry name" value="MFS_trans_sf"/>
</dbReference>
<feature type="transmembrane region" description="Helical" evidence="7">
    <location>
        <begin position="352"/>
        <end position="371"/>
    </location>
</feature>
<feature type="transmembrane region" description="Helical" evidence="7">
    <location>
        <begin position="383"/>
        <end position="404"/>
    </location>
</feature>
<dbReference type="Proteomes" id="UP000606193">
    <property type="component" value="Unassembled WGS sequence"/>
</dbReference>
<protein>
    <submittedName>
        <fullName evidence="9">Citrate transporter</fullName>
    </submittedName>
</protein>
<evidence type="ECO:0000256" key="6">
    <source>
        <dbReference type="ARBA" id="ARBA00023136"/>
    </source>
</evidence>
<organism evidence="9 10">
    <name type="scientific">Jutongia huaianensis</name>
    <dbReference type="NCBI Taxonomy" id="2763668"/>
    <lineage>
        <taxon>Bacteria</taxon>
        <taxon>Bacillati</taxon>
        <taxon>Bacillota</taxon>
        <taxon>Clostridia</taxon>
        <taxon>Lachnospirales</taxon>
        <taxon>Lachnospiraceae</taxon>
        <taxon>Jutongia</taxon>
    </lineage>
</organism>
<accession>A0ABR7N1V3</accession>
<feature type="transmembrane region" description="Helical" evidence="7">
    <location>
        <begin position="238"/>
        <end position="270"/>
    </location>
</feature>
<feature type="transmembrane region" description="Helical" evidence="7">
    <location>
        <begin position="163"/>
        <end position="183"/>
    </location>
</feature>
<name>A0ABR7N1V3_9FIRM</name>
<feature type="domain" description="Citrate transporter-like" evidence="8">
    <location>
        <begin position="7"/>
        <end position="336"/>
    </location>
</feature>
<dbReference type="PANTHER" id="PTHR43302">
    <property type="entry name" value="TRANSPORTER ARSB-RELATED"/>
    <property type="match status" value="1"/>
</dbReference>
<evidence type="ECO:0000259" key="8">
    <source>
        <dbReference type="Pfam" id="PF03600"/>
    </source>
</evidence>
<evidence type="ECO:0000256" key="7">
    <source>
        <dbReference type="SAM" id="Phobius"/>
    </source>
</evidence>
<dbReference type="InterPro" id="IPR004680">
    <property type="entry name" value="Cit_transptr-like_dom"/>
</dbReference>
<proteinExistence type="predicted"/>
<keyword evidence="6 7" id="KW-0472">Membrane</keyword>
<keyword evidence="2" id="KW-0813">Transport</keyword>
<reference evidence="9 10" key="1">
    <citation type="submission" date="2020-08" db="EMBL/GenBank/DDBJ databases">
        <title>Genome public.</title>
        <authorList>
            <person name="Liu C."/>
            <person name="Sun Q."/>
        </authorList>
    </citation>
    <scope>NUCLEOTIDE SEQUENCE [LARGE SCALE GENOMIC DNA]</scope>
    <source>
        <strain evidence="9 10">NSJ-37</strain>
    </source>
</reference>
<evidence type="ECO:0000313" key="9">
    <source>
        <dbReference type="EMBL" id="MBC8562604.1"/>
    </source>
</evidence>
<evidence type="ECO:0000313" key="10">
    <source>
        <dbReference type="Proteomes" id="UP000606193"/>
    </source>
</evidence>
<comment type="subcellular location">
    <subcellularLocation>
        <location evidence="1">Cell membrane</location>
        <topology evidence="1">Multi-pass membrane protein</topology>
    </subcellularLocation>
</comment>
<sequence length="419" mass="47513">MKRILIFIKKETVLVVAILLAVISIIFIPPDQQYPEYIDFRTLGILFGLMTCVAGVQQLGVFDRLAGMLLRKVSGRMAITSVLVMLCFFSSMLLTNDVALITFVPFSLILLQRKKELFDEKWILRIVVMQTIAANLGSMLTPIGNPQNLYLFGLAQMRIEKFILLMLPYSVMAFLVLITWIILASGISRIYARNDQKQDQTTIKNIQDNKITFSKEDGRHQLSEEKHSEKSISFSWKLWCYCVLFLLGLFVVGRVLPWSVFTVFVLVFTFAADRKTLMKVDYSLLGTFAALFIFIGNLGRIEVFRQFLERMIRGREMVTSVLASQVMSNVPAAILLSGFTDAIPNLIVGTNIGGLGTLIASMASLISFKYIAREYPAQKGRYFCMFTLANVFFLLVMLIVYLVFLSPVFVKTKQFVLAF</sequence>
<evidence type="ECO:0000256" key="3">
    <source>
        <dbReference type="ARBA" id="ARBA00022475"/>
    </source>
</evidence>
<dbReference type="EMBL" id="JACRSX010000010">
    <property type="protein sequence ID" value="MBC8562604.1"/>
    <property type="molecule type" value="Genomic_DNA"/>
</dbReference>
<keyword evidence="5 7" id="KW-1133">Transmembrane helix</keyword>
<dbReference type="Pfam" id="PF03600">
    <property type="entry name" value="CitMHS"/>
    <property type="match status" value="1"/>
</dbReference>
<dbReference type="PANTHER" id="PTHR43302:SF5">
    <property type="entry name" value="TRANSPORTER ARSB-RELATED"/>
    <property type="match status" value="1"/>
</dbReference>
<feature type="transmembrane region" description="Helical" evidence="7">
    <location>
        <begin position="320"/>
        <end position="340"/>
    </location>
</feature>